<protein>
    <submittedName>
        <fullName evidence="11">LTA synthase family protein</fullName>
    </submittedName>
</protein>
<evidence type="ECO:0000256" key="9">
    <source>
        <dbReference type="SAM" id="Phobius"/>
    </source>
</evidence>
<feature type="compositionally biased region" description="Acidic residues" evidence="8">
    <location>
        <begin position="597"/>
        <end position="610"/>
    </location>
</feature>
<evidence type="ECO:0000256" key="3">
    <source>
        <dbReference type="ARBA" id="ARBA00009983"/>
    </source>
</evidence>
<proteinExistence type="inferred from homology"/>
<evidence type="ECO:0000259" key="10">
    <source>
        <dbReference type="Pfam" id="PF00884"/>
    </source>
</evidence>
<dbReference type="InterPro" id="IPR000917">
    <property type="entry name" value="Sulfatase_N"/>
</dbReference>
<evidence type="ECO:0000256" key="5">
    <source>
        <dbReference type="ARBA" id="ARBA00022692"/>
    </source>
</evidence>
<dbReference type="PANTHER" id="PTHR47371:SF3">
    <property type="entry name" value="PHOSPHOGLYCEROL TRANSFERASE I"/>
    <property type="match status" value="1"/>
</dbReference>
<comment type="pathway">
    <text evidence="2">Cell wall biogenesis; lipoteichoic acid biosynthesis.</text>
</comment>
<sequence length="716" mass="81570">MKNVKIPNLLNTRLGFFGLLAILLWAKNIAAYFTEFSLGIESPIQYFILLINPIATTLFLLSIALYIRRTKASYFAMLFIYFLATVLLFANIAYYREFTDFLTINTILGAGKVAGGLAGSAIELLKFSDIFYFVDFIILGTALGMKKIKLDQRPVRARTALAVTALAVMVFSGNLFLAETDRSGLLTRTFSRDYLVKYLGINAFTVYDAVQTYQTTQVRAQASPNDMDEVKDYVDDHYAEPNDEYYGMAEGKNVIYIHLESVQQFLIDYQLEDEDGEEHEVMPFINSLYHDDSTFSFDNFFHQVKAGKTSDAETLMDNSLFGLNQGSFFTQFGGKNTFESAPNILNQEKGYSSAAFHGNAGNFWNRNEVYKHFGYDYFFDSSYYDVNDENSFQYGLHDKPFFEQSVPYLEHLQQPFYSKFIALSNHYPYAEFTNDEAGFPLADTPDETINGYFATANYLDTAVEEFFDYLKESGLYDNSVIVLYGDHYGISDGRNENLAELLGKDSNDWDEYDNAQMQRVPYMIHIPGQDKGGVDHTYGGEVDAMPTLLHLLGVDTKNYVQMGQDLLSDQHQEVAAFRDGSFVSPDYTNYSGTLYDNETEEPIDSPSGEEQETVEELQDTVTKQLETSDKVTQGDLLRFHTGSDLDPIDPDDYDYTDIDERLRKKEEELGDDSTSIYSENGDESTADEYESKSYQEYHPEVREELEEENNSSQNNE</sequence>
<feature type="transmembrane region" description="Helical" evidence="9">
    <location>
        <begin position="160"/>
        <end position="178"/>
    </location>
</feature>
<evidence type="ECO:0000313" key="11">
    <source>
        <dbReference type="EMBL" id="AYW48248.1"/>
    </source>
</evidence>
<feature type="region of interest" description="Disordered" evidence="8">
    <location>
        <begin position="588"/>
        <end position="610"/>
    </location>
</feature>
<dbReference type="Pfam" id="PF00884">
    <property type="entry name" value="Sulfatase"/>
    <property type="match status" value="1"/>
</dbReference>
<dbReference type="SUPFAM" id="SSF53649">
    <property type="entry name" value="Alkaline phosphatase-like"/>
    <property type="match status" value="1"/>
</dbReference>
<dbReference type="PANTHER" id="PTHR47371">
    <property type="entry name" value="LIPOTEICHOIC ACID SYNTHASE"/>
    <property type="match status" value="1"/>
</dbReference>
<evidence type="ECO:0000256" key="1">
    <source>
        <dbReference type="ARBA" id="ARBA00004651"/>
    </source>
</evidence>
<organism evidence="11 12">
    <name type="scientific">Tetragenococcus osmophilus</name>
    <dbReference type="NCBI Taxonomy" id="526944"/>
    <lineage>
        <taxon>Bacteria</taxon>
        <taxon>Bacillati</taxon>
        <taxon>Bacillota</taxon>
        <taxon>Bacilli</taxon>
        <taxon>Lactobacillales</taxon>
        <taxon>Enterococcaceae</taxon>
        <taxon>Tetragenococcus</taxon>
    </lineage>
</organism>
<gene>
    <name evidence="11" type="ORF">C7K38_07590</name>
</gene>
<keyword evidence="4" id="KW-1003">Cell membrane</keyword>
<comment type="similarity">
    <text evidence="3">Belongs to the LTA synthase family.</text>
</comment>
<dbReference type="EMBL" id="CP027783">
    <property type="protein sequence ID" value="AYW48248.1"/>
    <property type="molecule type" value="Genomic_DNA"/>
</dbReference>
<dbReference type="InterPro" id="IPR050448">
    <property type="entry name" value="OpgB/LTA_synthase_biosynth"/>
</dbReference>
<evidence type="ECO:0000256" key="4">
    <source>
        <dbReference type="ARBA" id="ARBA00022475"/>
    </source>
</evidence>
<feature type="transmembrane region" description="Helical" evidence="9">
    <location>
        <begin position="46"/>
        <end position="67"/>
    </location>
</feature>
<dbReference type="Gene3D" id="3.40.720.10">
    <property type="entry name" value="Alkaline Phosphatase, subunit A"/>
    <property type="match status" value="1"/>
</dbReference>
<dbReference type="PIRSF" id="PIRSF005091">
    <property type="entry name" value="Mmb_sulf_HI1246"/>
    <property type="match status" value="1"/>
</dbReference>
<feature type="transmembrane region" description="Helical" evidence="9">
    <location>
        <begin position="130"/>
        <end position="148"/>
    </location>
</feature>
<keyword evidence="12" id="KW-1185">Reference proteome</keyword>
<feature type="domain" description="Sulfatase N-terminal" evidence="10">
    <location>
        <begin position="252"/>
        <end position="554"/>
    </location>
</feature>
<evidence type="ECO:0000256" key="8">
    <source>
        <dbReference type="SAM" id="MobiDB-lite"/>
    </source>
</evidence>
<dbReference type="Gene3D" id="3.30.1120.170">
    <property type="match status" value="1"/>
</dbReference>
<evidence type="ECO:0000256" key="6">
    <source>
        <dbReference type="ARBA" id="ARBA00022989"/>
    </source>
</evidence>
<evidence type="ECO:0000313" key="12">
    <source>
        <dbReference type="Proteomes" id="UP000268310"/>
    </source>
</evidence>
<keyword evidence="7 9" id="KW-0472">Membrane</keyword>
<evidence type="ECO:0000256" key="2">
    <source>
        <dbReference type="ARBA" id="ARBA00004936"/>
    </source>
</evidence>
<keyword evidence="6 9" id="KW-1133">Transmembrane helix</keyword>
<accession>A0ABN5QWU0</accession>
<dbReference type="CDD" id="cd16015">
    <property type="entry name" value="LTA_synthase"/>
    <property type="match status" value="1"/>
</dbReference>
<feature type="transmembrane region" description="Helical" evidence="9">
    <location>
        <begin position="74"/>
        <end position="95"/>
    </location>
</feature>
<feature type="compositionally biased region" description="Basic and acidic residues" evidence="8">
    <location>
        <begin position="689"/>
        <end position="702"/>
    </location>
</feature>
<comment type="subcellular location">
    <subcellularLocation>
        <location evidence="1">Cell membrane</location>
        <topology evidence="1">Multi-pass membrane protein</topology>
    </subcellularLocation>
</comment>
<dbReference type="Proteomes" id="UP000268310">
    <property type="component" value="Chromosome"/>
</dbReference>
<feature type="region of interest" description="Disordered" evidence="8">
    <location>
        <begin position="664"/>
        <end position="716"/>
    </location>
</feature>
<name>A0ABN5QWU0_9ENTE</name>
<dbReference type="RefSeq" id="WP_123935986.1">
    <property type="nucleotide sequence ID" value="NZ_BSUW01000001.1"/>
</dbReference>
<keyword evidence="5 9" id="KW-0812">Transmembrane</keyword>
<dbReference type="InterPro" id="IPR017850">
    <property type="entry name" value="Alkaline_phosphatase_core_sf"/>
</dbReference>
<evidence type="ECO:0000256" key="7">
    <source>
        <dbReference type="ARBA" id="ARBA00023136"/>
    </source>
</evidence>
<dbReference type="InterPro" id="IPR012160">
    <property type="entry name" value="LtaS-like"/>
</dbReference>
<reference evidence="11 12" key="1">
    <citation type="journal article" date="2012" name="Int. J. Syst. Evol. Microbiol.">
        <title>Characterization of Tetragenococcus strains from sugar thick juice reveals a novel species, Tetragenococcus osmophilus sp. nov., and divides Tetragenococcus halophilus into two subspecies, T. halophilus subsp. halophilus subsp. nov. and T. halophilus subsp. flandriensis subsp. nov.</title>
        <authorList>
            <person name="Juste A."/>
            <person name="Van Trappen S."/>
            <person name="Verreth C."/>
            <person name="Cleenwerck I."/>
            <person name="De Vos P."/>
            <person name="Lievens B."/>
            <person name="Willems K.A."/>
        </authorList>
    </citation>
    <scope>NUCLEOTIDE SEQUENCE [LARGE SCALE GENOMIC DNA]</scope>
    <source>
        <strain evidence="11 12">JCM 31126</strain>
    </source>
</reference>